<dbReference type="Proteomes" id="UP000181686">
    <property type="component" value="Unassembled WGS sequence"/>
</dbReference>
<dbReference type="EMBL" id="MDGK01000063">
    <property type="protein sequence ID" value="OIN04201.1"/>
    <property type="molecule type" value="Genomic_DNA"/>
</dbReference>
<sequence>MLSPFNVHLYLPGLLKGRQFQSEKGEFYRGVGRSFKQFQKGMSWYLEVSYRAFRDLWLAVT</sequence>
<organism evidence="1 2">
    <name type="scientific">Pseudomonas extremorientalis</name>
    <dbReference type="NCBI Taxonomy" id="169669"/>
    <lineage>
        <taxon>Bacteria</taxon>
        <taxon>Pseudomonadati</taxon>
        <taxon>Pseudomonadota</taxon>
        <taxon>Gammaproteobacteria</taxon>
        <taxon>Pseudomonadales</taxon>
        <taxon>Pseudomonadaceae</taxon>
        <taxon>Pseudomonas</taxon>
    </lineage>
</organism>
<evidence type="ECO:0000313" key="2">
    <source>
        <dbReference type="Proteomes" id="UP000181686"/>
    </source>
</evidence>
<name>A0A1S2T9Q3_9PSED</name>
<proteinExistence type="predicted"/>
<protein>
    <submittedName>
        <fullName evidence="1">Uncharacterized protein</fullName>
    </submittedName>
</protein>
<comment type="caution">
    <text evidence="1">The sequence shown here is derived from an EMBL/GenBank/DDBJ whole genome shotgun (WGS) entry which is preliminary data.</text>
</comment>
<reference evidence="1 2" key="1">
    <citation type="submission" date="2016-08" db="EMBL/GenBank/DDBJ databases">
        <title>Draft genome sequence of the type strain of Pseudomonas extremorientalis LMG 19695T isolated from drinking water reservoir.</title>
        <authorList>
            <person name="Tambong J.T."/>
        </authorList>
    </citation>
    <scope>NUCLEOTIDE SEQUENCE [LARGE SCALE GENOMIC DNA]</scope>
    <source>
        <strain evidence="1 2">LMG 19695</strain>
    </source>
</reference>
<gene>
    <name evidence="1" type="ORF">BFN10_28265</name>
</gene>
<dbReference type="AlphaFoldDB" id="A0A1S2T9Q3"/>
<evidence type="ECO:0000313" key="1">
    <source>
        <dbReference type="EMBL" id="OIN04201.1"/>
    </source>
</evidence>
<accession>A0A1S2T9Q3</accession>